<name>A0A418Q259_9SPHN</name>
<comment type="caution">
    <text evidence="1">The sequence shown here is derived from an EMBL/GenBank/DDBJ whole genome shotgun (WGS) entry which is preliminary data.</text>
</comment>
<evidence type="ECO:0000313" key="2">
    <source>
        <dbReference type="Proteomes" id="UP000285023"/>
    </source>
</evidence>
<keyword evidence="2" id="KW-1185">Reference proteome</keyword>
<dbReference type="Proteomes" id="UP000285023">
    <property type="component" value="Unassembled WGS sequence"/>
</dbReference>
<organism evidence="1 2">
    <name type="scientific">Sphingomonas edaphi</name>
    <dbReference type="NCBI Taxonomy" id="2315689"/>
    <lineage>
        <taxon>Bacteria</taxon>
        <taxon>Pseudomonadati</taxon>
        <taxon>Pseudomonadota</taxon>
        <taxon>Alphaproteobacteria</taxon>
        <taxon>Sphingomonadales</taxon>
        <taxon>Sphingomonadaceae</taxon>
        <taxon>Sphingomonas</taxon>
    </lineage>
</organism>
<dbReference type="RefSeq" id="WP_119531292.1">
    <property type="nucleotide sequence ID" value="NZ_QXTF01000001.1"/>
</dbReference>
<gene>
    <name evidence="1" type="ORF">D3M59_02515</name>
</gene>
<evidence type="ECO:0000313" key="1">
    <source>
        <dbReference type="EMBL" id="RIX31890.1"/>
    </source>
</evidence>
<accession>A0A418Q259</accession>
<sequence>MAEQVAWEDFQGSSDFKGADVHLPDGTVERIEKDRLGEPLFRFAAKDQMLNAHQMLQTLLHQTKSSLQDYIRQSTIDEAAAKGEGRIKPLFQAHIAKGGFQFLKDGGLVDFDKLLFDVELVVRPRTLTNSESR</sequence>
<reference evidence="1 2" key="1">
    <citation type="submission" date="2018-09" db="EMBL/GenBank/DDBJ databases">
        <title>Sphingomonas sp. DAC4.</title>
        <authorList>
            <person name="Seo T."/>
        </authorList>
    </citation>
    <scope>NUCLEOTIDE SEQUENCE [LARGE SCALE GENOMIC DNA]</scope>
    <source>
        <strain evidence="1 2">DAC4</strain>
    </source>
</reference>
<dbReference type="AlphaFoldDB" id="A0A418Q259"/>
<dbReference type="EMBL" id="QXTF01000001">
    <property type="protein sequence ID" value="RIX31890.1"/>
    <property type="molecule type" value="Genomic_DNA"/>
</dbReference>
<proteinExistence type="predicted"/>
<protein>
    <submittedName>
        <fullName evidence="1">Uncharacterized protein</fullName>
    </submittedName>
</protein>